<accession>A0ABN7PAA3</accession>
<dbReference type="Proteomes" id="UP001153148">
    <property type="component" value="Unassembled WGS sequence"/>
</dbReference>
<sequence length="187" mass="21454">MSYESAKYSSGTGDVAVRERLVVHFHGVEPRPAYRVTAPHHRQVLFGVVIIMFYDHRPLYRLTARTMSEELLDTLPDVASPITISLPPHKFKTTCYFEPCMVPTKYSSSVYIKLGSTRKRYVEEVNFKTRLVPKRFSESVLTMTTPSSRRYTSGVEIKCLPPDVTVFELEEDQRDLDEELDATQVSI</sequence>
<proteinExistence type="predicted"/>
<keyword evidence="2" id="KW-1185">Reference proteome</keyword>
<evidence type="ECO:0000313" key="1">
    <source>
        <dbReference type="EMBL" id="CAG2062347.1"/>
    </source>
</evidence>
<organism evidence="1 2">
    <name type="scientific">Timema podura</name>
    <name type="common">Walking stick</name>
    <dbReference type="NCBI Taxonomy" id="61482"/>
    <lineage>
        <taxon>Eukaryota</taxon>
        <taxon>Metazoa</taxon>
        <taxon>Ecdysozoa</taxon>
        <taxon>Arthropoda</taxon>
        <taxon>Hexapoda</taxon>
        <taxon>Insecta</taxon>
        <taxon>Pterygota</taxon>
        <taxon>Neoptera</taxon>
        <taxon>Polyneoptera</taxon>
        <taxon>Phasmatodea</taxon>
        <taxon>Timematodea</taxon>
        <taxon>Timematoidea</taxon>
        <taxon>Timematidae</taxon>
        <taxon>Timema</taxon>
    </lineage>
</organism>
<dbReference type="EMBL" id="CAJPIN010019814">
    <property type="protein sequence ID" value="CAG2062347.1"/>
    <property type="molecule type" value="Genomic_DNA"/>
</dbReference>
<gene>
    <name evidence="1" type="ORF">TPAB3V08_LOCUS9298</name>
</gene>
<evidence type="ECO:0000313" key="2">
    <source>
        <dbReference type="Proteomes" id="UP001153148"/>
    </source>
</evidence>
<name>A0ABN7PAA3_TIMPD</name>
<comment type="caution">
    <text evidence="1">The sequence shown here is derived from an EMBL/GenBank/DDBJ whole genome shotgun (WGS) entry which is preliminary data.</text>
</comment>
<reference evidence="1" key="1">
    <citation type="submission" date="2021-03" db="EMBL/GenBank/DDBJ databases">
        <authorList>
            <person name="Tran Van P."/>
        </authorList>
    </citation>
    <scope>NUCLEOTIDE SEQUENCE</scope>
</reference>
<protein>
    <submittedName>
        <fullName evidence="1">Uncharacterized protein</fullName>
    </submittedName>
</protein>